<reference evidence="1 2" key="1">
    <citation type="submission" date="2020-03" db="EMBL/GenBank/DDBJ databases">
        <title>Bacterial isolates of synthetic phycosphere.</title>
        <authorList>
            <person name="Fu H."/>
            <person name="Moran M.A."/>
        </authorList>
    </citation>
    <scope>NUCLEOTIDE SEQUENCE [LARGE SCALE GENOMIC DNA]</scope>
    <source>
        <strain evidence="1 2">HF1</strain>
    </source>
</reference>
<keyword evidence="2" id="KW-1185">Reference proteome</keyword>
<evidence type="ECO:0000313" key="2">
    <source>
        <dbReference type="Proteomes" id="UP000709466"/>
    </source>
</evidence>
<dbReference type="Proteomes" id="UP000709466">
    <property type="component" value="Unassembled WGS sequence"/>
</dbReference>
<organism evidence="1 2">
    <name type="scientific">Marivivens donghaensis</name>
    <dbReference type="NCBI Taxonomy" id="1699413"/>
    <lineage>
        <taxon>Bacteria</taxon>
        <taxon>Pseudomonadati</taxon>
        <taxon>Pseudomonadota</taxon>
        <taxon>Alphaproteobacteria</taxon>
        <taxon>Rhodobacterales</taxon>
        <taxon>Paracoccaceae</taxon>
        <taxon>Marivivens group</taxon>
        <taxon>Marivivens</taxon>
    </lineage>
</organism>
<name>A0ABX0W0P4_9RHOB</name>
<gene>
    <name evidence="1" type="ORF">HCZ30_08360</name>
</gene>
<accession>A0ABX0W0P4</accession>
<comment type="caution">
    <text evidence="1">The sequence shown here is derived from an EMBL/GenBank/DDBJ whole genome shotgun (WGS) entry which is preliminary data.</text>
</comment>
<dbReference type="EMBL" id="JAATOP010000004">
    <property type="protein sequence ID" value="NIY72448.1"/>
    <property type="molecule type" value="Genomic_DNA"/>
</dbReference>
<dbReference type="Pfam" id="PF09838">
    <property type="entry name" value="DUF2065"/>
    <property type="match status" value="1"/>
</dbReference>
<sequence length="57" mass="6276">MLLQAAAGVLIVEGLAYALAPKLVEQMLEQMREVPLERRRWIGLVSFAAGLIVLTLL</sequence>
<evidence type="ECO:0000313" key="1">
    <source>
        <dbReference type="EMBL" id="NIY72448.1"/>
    </source>
</evidence>
<protein>
    <submittedName>
        <fullName evidence="1">DUF2065 domain-containing protein</fullName>
    </submittedName>
</protein>
<dbReference type="InterPro" id="IPR019201">
    <property type="entry name" value="DUF2065"/>
</dbReference>
<proteinExistence type="predicted"/>